<organism evidence="1 2">
    <name type="scientific">Hibiscus sabdariffa</name>
    <name type="common">roselle</name>
    <dbReference type="NCBI Taxonomy" id="183260"/>
    <lineage>
        <taxon>Eukaryota</taxon>
        <taxon>Viridiplantae</taxon>
        <taxon>Streptophyta</taxon>
        <taxon>Embryophyta</taxon>
        <taxon>Tracheophyta</taxon>
        <taxon>Spermatophyta</taxon>
        <taxon>Magnoliopsida</taxon>
        <taxon>eudicotyledons</taxon>
        <taxon>Gunneridae</taxon>
        <taxon>Pentapetalae</taxon>
        <taxon>rosids</taxon>
        <taxon>malvids</taxon>
        <taxon>Malvales</taxon>
        <taxon>Malvaceae</taxon>
        <taxon>Malvoideae</taxon>
        <taxon>Hibiscus</taxon>
    </lineage>
</organism>
<protein>
    <submittedName>
        <fullName evidence="1">Uncharacterized protein</fullName>
    </submittedName>
</protein>
<keyword evidence="2" id="KW-1185">Reference proteome</keyword>
<name>A0ABR2D2J7_9ROSI</name>
<reference evidence="1 2" key="1">
    <citation type="journal article" date="2024" name="G3 (Bethesda)">
        <title>Genome assembly of Hibiscus sabdariffa L. provides insights into metabolisms of medicinal natural products.</title>
        <authorList>
            <person name="Kim T."/>
        </authorList>
    </citation>
    <scope>NUCLEOTIDE SEQUENCE [LARGE SCALE GENOMIC DNA]</scope>
    <source>
        <strain evidence="1">TK-2024</strain>
        <tissue evidence="1">Old leaves</tissue>
    </source>
</reference>
<dbReference type="Proteomes" id="UP001472677">
    <property type="component" value="Unassembled WGS sequence"/>
</dbReference>
<sequence>MGAWMEISEGAHNQFAIPKGSLADEVYLRDNASSMNRGGGNMVNLERNDKEKALVRFGAENRAAQNISNSSSN</sequence>
<dbReference type="EMBL" id="JBBPBM010000037">
    <property type="protein sequence ID" value="KAK8528289.1"/>
    <property type="molecule type" value="Genomic_DNA"/>
</dbReference>
<accession>A0ABR2D2J7</accession>
<comment type="caution">
    <text evidence="1">The sequence shown here is derived from an EMBL/GenBank/DDBJ whole genome shotgun (WGS) entry which is preliminary data.</text>
</comment>
<proteinExistence type="predicted"/>
<evidence type="ECO:0000313" key="2">
    <source>
        <dbReference type="Proteomes" id="UP001472677"/>
    </source>
</evidence>
<evidence type="ECO:0000313" key="1">
    <source>
        <dbReference type="EMBL" id="KAK8528289.1"/>
    </source>
</evidence>
<gene>
    <name evidence="1" type="ORF">V6N12_074820</name>
</gene>